<dbReference type="Proteomes" id="UP000199433">
    <property type="component" value="Unassembled WGS sequence"/>
</dbReference>
<dbReference type="SMART" id="SM00861">
    <property type="entry name" value="Transket_pyr"/>
    <property type="match status" value="1"/>
</dbReference>
<evidence type="ECO:0000256" key="2">
    <source>
        <dbReference type="ARBA" id="ARBA00023002"/>
    </source>
</evidence>
<evidence type="ECO:0000256" key="1">
    <source>
        <dbReference type="ARBA" id="ARBA00001964"/>
    </source>
</evidence>
<dbReference type="Gene3D" id="3.40.50.920">
    <property type="match status" value="1"/>
</dbReference>
<dbReference type="InterPro" id="IPR029061">
    <property type="entry name" value="THDP-binding"/>
</dbReference>
<keyword evidence="3" id="KW-0786">Thiamine pyrophosphate</keyword>
<name>A0A1G8WVP7_9LACT</name>
<dbReference type="STRING" id="426701.SAMN04488098_10057"/>
<proteinExistence type="predicted"/>
<dbReference type="SUPFAM" id="SSF52922">
    <property type="entry name" value="TK C-terminal domain-like"/>
    <property type="match status" value="1"/>
</dbReference>
<sequence length="325" mass="35324">MANLTMIQAITEALDQEMARDEKVLVFGEDVGKNGGVFRATQGLFDKYGEDRVSDTPLAESGIGGMAFGLAVQGFRPVMEIQFFGFVFEVMDSIVGQMARTSYRMGGKLHLPAVVRSPFGGGVHTPEMHADSLEGLMAQSPGLKVVIPSNPYDAKGLLTSAIRDEDPVVFLEHMKLYRSFRDEVPEEQYTVPLGKAAVAKEGTDVTVVAYGYMVREALKAAEQLEKDGVSVEVIDLRTVSPIDYETVVASVEKTGRMVMVQEAQRMAGVGNTVISEVSQRAILSLEAPIGFVTAPDTVYPFGQAENAWLPNAKDITDSIKETVEF</sequence>
<dbReference type="OrthoDB" id="9771835at2"/>
<reference evidence="6" key="1">
    <citation type="submission" date="2016-10" db="EMBL/GenBank/DDBJ databases">
        <authorList>
            <person name="Varghese N."/>
            <person name="Submissions S."/>
        </authorList>
    </citation>
    <scope>NUCLEOTIDE SEQUENCE [LARGE SCALE GENOMIC DNA]</scope>
    <source>
        <strain evidence="6">DSM 19181</strain>
    </source>
</reference>
<dbReference type="Pfam" id="PF02780">
    <property type="entry name" value="Transketolase_C"/>
    <property type="match status" value="1"/>
</dbReference>
<accession>A0A1G8WVP7</accession>
<evidence type="ECO:0000259" key="4">
    <source>
        <dbReference type="SMART" id="SM00861"/>
    </source>
</evidence>
<dbReference type="RefSeq" id="WP_091264912.1">
    <property type="nucleotide sequence ID" value="NZ_FNFK01000005.1"/>
</dbReference>
<organism evidence="5 6">
    <name type="scientific">Alkalibacterium thalassium</name>
    <dbReference type="NCBI Taxonomy" id="426701"/>
    <lineage>
        <taxon>Bacteria</taxon>
        <taxon>Bacillati</taxon>
        <taxon>Bacillota</taxon>
        <taxon>Bacilli</taxon>
        <taxon>Lactobacillales</taxon>
        <taxon>Carnobacteriaceae</taxon>
        <taxon>Alkalibacterium</taxon>
    </lineage>
</organism>
<dbReference type="GO" id="GO:0016491">
    <property type="term" value="F:oxidoreductase activity"/>
    <property type="evidence" value="ECO:0007669"/>
    <property type="project" value="UniProtKB-KW"/>
</dbReference>
<dbReference type="Pfam" id="PF02779">
    <property type="entry name" value="Transket_pyr"/>
    <property type="match status" value="1"/>
</dbReference>
<dbReference type="InterPro" id="IPR033248">
    <property type="entry name" value="Transketolase_C"/>
</dbReference>
<dbReference type="InterPro" id="IPR009014">
    <property type="entry name" value="Transketo_C/PFOR_II"/>
</dbReference>
<evidence type="ECO:0000313" key="5">
    <source>
        <dbReference type="EMBL" id="SDJ81650.1"/>
    </source>
</evidence>
<dbReference type="InterPro" id="IPR005475">
    <property type="entry name" value="Transketolase-like_Pyr-bd"/>
</dbReference>
<protein>
    <submittedName>
        <fullName evidence="5">Pyruvate dehydrogenase E1 component beta subunit</fullName>
    </submittedName>
</protein>
<dbReference type="FunFam" id="3.40.50.920:FF:000001">
    <property type="entry name" value="Pyruvate dehydrogenase E1 beta subunit"/>
    <property type="match status" value="1"/>
</dbReference>
<keyword evidence="6" id="KW-1185">Reference proteome</keyword>
<keyword evidence="5" id="KW-0670">Pyruvate</keyword>
<evidence type="ECO:0000313" key="6">
    <source>
        <dbReference type="Proteomes" id="UP000199433"/>
    </source>
</evidence>
<dbReference type="Gene3D" id="3.40.50.970">
    <property type="match status" value="1"/>
</dbReference>
<dbReference type="PANTHER" id="PTHR43257">
    <property type="entry name" value="PYRUVATE DEHYDROGENASE E1 COMPONENT BETA SUBUNIT"/>
    <property type="match status" value="1"/>
</dbReference>
<evidence type="ECO:0000256" key="3">
    <source>
        <dbReference type="ARBA" id="ARBA00023052"/>
    </source>
</evidence>
<dbReference type="PANTHER" id="PTHR43257:SF2">
    <property type="entry name" value="PYRUVATE DEHYDROGENASE E1 COMPONENT SUBUNIT BETA"/>
    <property type="match status" value="1"/>
</dbReference>
<keyword evidence="2" id="KW-0560">Oxidoreductase</keyword>
<feature type="domain" description="Transketolase-like pyrimidine-binding" evidence="4">
    <location>
        <begin position="4"/>
        <end position="179"/>
    </location>
</feature>
<dbReference type="SUPFAM" id="SSF52518">
    <property type="entry name" value="Thiamin diphosphate-binding fold (THDP-binding)"/>
    <property type="match status" value="1"/>
</dbReference>
<comment type="cofactor">
    <cofactor evidence="1">
        <name>thiamine diphosphate</name>
        <dbReference type="ChEBI" id="CHEBI:58937"/>
    </cofactor>
</comment>
<dbReference type="EMBL" id="FNFK01000005">
    <property type="protein sequence ID" value="SDJ81650.1"/>
    <property type="molecule type" value="Genomic_DNA"/>
</dbReference>
<dbReference type="FunFam" id="3.40.50.970:FF:000001">
    <property type="entry name" value="Pyruvate dehydrogenase E1 beta subunit"/>
    <property type="match status" value="1"/>
</dbReference>
<dbReference type="AlphaFoldDB" id="A0A1G8WVP7"/>
<gene>
    <name evidence="5" type="ORF">SAMN04488098_10057</name>
</gene>
<dbReference type="CDD" id="cd07036">
    <property type="entry name" value="TPP_PYR_E1-PDHc-beta_like"/>
    <property type="match status" value="1"/>
</dbReference>